<dbReference type="EMBL" id="MW192646">
    <property type="protein sequence ID" value="QTW90611.1"/>
    <property type="molecule type" value="Genomic_DNA"/>
</dbReference>
<evidence type="ECO:0000256" key="9">
    <source>
        <dbReference type="RuleBase" id="RU003640"/>
    </source>
</evidence>
<name>A0A8B0R548_9HYME</name>
<organism evidence="10">
    <name type="scientific">Chouioia cunea</name>
    <dbReference type="NCBI Taxonomy" id="1570515"/>
    <lineage>
        <taxon>Eukaryota</taxon>
        <taxon>Metazoa</taxon>
        <taxon>Ecdysozoa</taxon>
        <taxon>Arthropoda</taxon>
        <taxon>Hexapoda</taxon>
        <taxon>Insecta</taxon>
        <taxon>Pterygota</taxon>
        <taxon>Neoptera</taxon>
        <taxon>Endopterygota</taxon>
        <taxon>Hymenoptera</taxon>
        <taxon>Apocrita</taxon>
        <taxon>Proctotrupomorpha</taxon>
        <taxon>Chalcidoidea</taxon>
        <taxon>Eulophidae</taxon>
        <taxon>Tetrastichinae</taxon>
        <taxon>Chouioia</taxon>
    </lineage>
</organism>
<keyword evidence="9" id="KW-0830">Ubiquinone</keyword>
<evidence type="ECO:0000256" key="6">
    <source>
        <dbReference type="ARBA" id="ARBA00022989"/>
    </source>
</evidence>
<dbReference type="InterPro" id="IPR000440">
    <property type="entry name" value="NADH_UbQ/plastoQ_OxRdtase_su3"/>
</dbReference>
<comment type="function">
    <text evidence="9">Core subunit of the mitochondrial membrane respiratory chain NADH dehydrogenase (Complex I) which catalyzes electron transfer from NADH through the respiratory chain, using ubiquinone as an electron acceptor. Essential for the catalytic activity of complex I.</text>
</comment>
<keyword evidence="9" id="KW-0520">NAD</keyword>
<dbReference type="PANTHER" id="PTHR11058:SF9">
    <property type="entry name" value="NADH-UBIQUINONE OXIDOREDUCTASE CHAIN 3"/>
    <property type="match status" value="1"/>
</dbReference>
<dbReference type="GO" id="GO:0030964">
    <property type="term" value="C:NADH dehydrogenase complex"/>
    <property type="evidence" value="ECO:0007669"/>
    <property type="project" value="TreeGrafter"/>
</dbReference>
<dbReference type="GeneID" id="70591882"/>
<feature type="transmembrane region" description="Helical" evidence="9">
    <location>
        <begin position="6"/>
        <end position="25"/>
    </location>
</feature>
<dbReference type="PANTHER" id="PTHR11058">
    <property type="entry name" value="NADH-UBIQUINONE OXIDOREDUCTASE CHAIN 3"/>
    <property type="match status" value="1"/>
</dbReference>
<keyword evidence="9" id="KW-1278">Translocase</keyword>
<dbReference type="GO" id="GO:0008137">
    <property type="term" value="F:NADH dehydrogenase (ubiquinone) activity"/>
    <property type="evidence" value="ECO:0007669"/>
    <property type="project" value="UniProtKB-UniRule"/>
</dbReference>
<keyword evidence="5 9" id="KW-0812">Transmembrane</keyword>
<feature type="transmembrane region" description="Helical" evidence="9">
    <location>
        <begin position="84"/>
        <end position="105"/>
    </location>
</feature>
<protein>
    <recommendedName>
        <fullName evidence="3 9">NADH-ubiquinone oxidoreductase chain 3</fullName>
        <ecNumber evidence="9">7.1.1.2</ecNumber>
    </recommendedName>
</protein>
<comment type="catalytic activity">
    <reaction evidence="8 9">
        <text>a ubiquinone + NADH + 5 H(+)(in) = a ubiquinol + NAD(+) + 4 H(+)(out)</text>
        <dbReference type="Rhea" id="RHEA:29091"/>
        <dbReference type="Rhea" id="RHEA-COMP:9565"/>
        <dbReference type="Rhea" id="RHEA-COMP:9566"/>
        <dbReference type="ChEBI" id="CHEBI:15378"/>
        <dbReference type="ChEBI" id="CHEBI:16389"/>
        <dbReference type="ChEBI" id="CHEBI:17976"/>
        <dbReference type="ChEBI" id="CHEBI:57540"/>
        <dbReference type="ChEBI" id="CHEBI:57945"/>
        <dbReference type="EC" id="7.1.1.2"/>
    </reaction>
</comment>
<keyword evidence="9" id="KW-0679">Respiratory chain</keyword>
<keyword evidence="6 9" id="KW-1133">Transmembrane helix</keyword>
<gene>
    <name evidence="10" type="primary">ND3</name>
</gene>
<dbReference type="CTD" id="4537"/>
<keyword evidence="9 10" id="KW-0496">Mitochondrion</keyword>
<dbReference type="AlphaFoldDB" id="A0A8B0R548"/>
<comment type="subcellular location">
    <subcellularLocation>
        <location evidence="1">Membrane</location>
    </subcellularLocation>
    <subcellularLocation>
        <location evidence="9">Mitochondrion membrane</location>
        <topology evidence="9">Multi-pass membrane protein</topology>
    </subcellularLocation>
</comment>
<evidence type="ECO:0000256" key="1">
    <source>
        <dbReference type="ARBA" id="ARBA00004370"/>
    </source>
</evidence>
<evidence type="ECO:0000256" key="4">
    <source>
        <dbReference type="ARBA" id="ARBA00022448"/>
    </source>
</evidence>
<evidence type="ECO:0000256" key="5">
    <source>
        <dbReference type="ARBA" id="ARBA00022692"/>
    </source>
</evidence>
<keyword evidence="9" id="KW-0249">Electron transport</keyword>
<keyword evidence="7 9" id="KW-0472">Membrane</keyword>
<geneLocation type="mitochondrion" evidence="10"/>
<evidence type="ECO:0000256" key="8">
    <source>
        <dbReference type="ARBA" id="ARBA00049551"/>
    </source>
</evidence>
<dbReference type="InterPro" id="IPR038430">
    <property type="entry name" value="NDAH_ubi_oxred_su3_sf"/>
</dbReference>
<dbReference type="GO" id="GO:0031966">
    <property type="term" value="C:mitochondrial membrane"/>
    <property type="evidence" value="ECO:0007669"/>
    <property type="project" value="UniProtKB-SubCell"/>
</dbReference>
<dbReference type="Gene3D" id="1.20.58.1610">
    <property type="entry name" value="NADH:ubiquinone/plastoquinone oxidoreductase, chain 3"/>
    <property type="match status" value="1"/>
</dbReference>
<keyword evidence="4 9" id="KW-0813">Transport</keyword>
<reference evidence="10" key="1">
    <citation type="journal article" date="2021" name="Mitochondrial DNA Part B Resour">
        <title>The mitochondrial genome of a parasitic wasp, Chouioia cunea Yang (Hymenoptera: Chalcidoidea: Eulophidae) and phylogenetic analysis.</title>
        <authorList>
            <person name="Tang X."/>
            <person name="Lyu B."/>
            <person name="Lu H."/>
            <person name="Tang J."/>
            <person name="Meng R."/>
            <person name="Cai B."/>
        </authorList>
    </citation>
    <scope>NUCLEOTIDE SEQUENCE</scope>
</reference>
<evidence type="ECO:0000313" key="10">
    <source>
        <dbReference type="EMBL" id="QTW90611.1"/>
    </source>
</evidence>
<dbReference type="EC" id="7.1.1.2" evidence="9"/>
<comment type="similarity">
    <text evidence="2 9">Belongs to the complex I subunit 3 family.</text>
</comment>
<sequence>MYSMIFYFFLICLILMLMLMLNMLISKKMFKSREKLSSFECGFDPISNNRSPFSLQFYLISIIFLIFDVELALILPMICSISFYYYMININSLIIMMILLMGLYMEMYEGSLNWFK</sequence>
<evidence type="ECO:0000256" key="3">
    <source>
        <dbReference type="ARBA" id="ARBA00021007"/>
    </source>
</evidence>
<accession>A0A8B0R548</accession>
<feature type="transmembrane region" description="Helical" evidence="9">
    <location>
        <begin position="57"/>
        <end position="78"/>
    </location>
</feature>
<dbReference type="RefSeq" id="YP_010251077.1">
    <property type="nucleotide sequence ID" value="NC_060368.1"/>
</dbReference>
<evidence type="ECO:0000256" key="2">
    <source>
        <dbReference type="ARBA" id="ARBA00008472"/>
    </source>
</evidence>
<evidence type="ECO:0000256" key="7">
    <source>
        <dbReference type="ARBA" id="ARBA00023136"/>
    </source>
</evidence>
<dbReference type="Pfam" id="PF00507">
    <property type="entry name" value="Oxidored_q4"/>
    <property type="match status" value="1"/>
</dbReference>
<proteinExistence type="inferred from homology"/>